<organism evidence="2 3">
    <name type="scientific">Tistlia consotensis USBA 355</name>
    <dbReference type="NCBI Taxonomy" id="560819"/>
    <lineage>
        <taxon>Bacteria</taxon>
        <taxon>Pseudomonadati</taxon>
        <taxon>Pseudomonadota</taxon>
        <taxon>Alphaproteobacteria</taxon>
        <taxon>Rhodospirillales</taxon>
        <taxon>Rhodovibrionaceae</taxon>
        <taxon>Tistlia</taxon>
    </lineage>
</organism>
<name>A0A1Y6CA02_9PROT</name>
<sequence length="104" mass="11399">MAKRFQRRVEDFVCEHCGRAVTGDGFTNHCPACLWSKHVDLDPGDRAAGCGGAMRPVAVESRARGYLITHRCERCGLEKRNRASPADDFAAILAVARGRADPRS</sequence>
<protein>
    <submittedName>
        <fullName evidence="2">RNHCP domain-containing protein</fullName>
    </submittedName>
</protein>
<dbReference type="Pfam" id="PF12647">
    <property type="entry name" value="RNHCP"/>
    <property type="match status" value="1"/>
</dbReference>
<accession>A0A1Y6CA02</accession>
<gene>
    <name evidence="2" type="ORF">SAMN05428998_11959</name>
</gene>
<evidence type="ECO:0000313" key="2">
    <source>
        <dbReference type="EMBL" id="SMF53758.1"/>
    </source>
</evidence>
<reference evidence="2 3" key="1">
    <citation type="submission" date="2017-04" db="EMBL/GenBank/DDBJ databases">
        <authorList>
            <person name="Afonso C.L."/>
            <person name="Miller P.J."/>
            <person name="Scott M.A."/>
            <person name="Spackman E."/>
            <person name="Goraichik I."/>
            <person name="Dimitrov K.M."/>
            <person name="Suarez D.L."/>
            <person name="Swayne D.E."/>
        </authorList>
    </citation>
    <scope>NUCLEOTIDE SEQUENCE [LARGE SCALE GENOMIC DNA]</scope>
    <source>
        <strain evidence="2 3">USBA 355</strain>
    </source>
</reference>
<keyword evidence="3" id="KW-1185">Reference proteome</keyword>
<evidence type="ECO:0000313" key="3">
    <source>
        <dbReference type="Proteomes" id="UP000192917"/>
    </source>
</evidence>
<dbReference type="STRING" id="560819.SAMN05428998_11959"/>
<dbReference type="EMBL" id="FWZX01000019">
    <property type="protein sequence ID" value="SMF53758.1"/>
    <property type="molecule type" value="Genomic_DNA"/>
</dbReference>
<dbReference type="InterPro" id="IPR024439">
    <property type="entry name" value="RNHCP"/>
</dbReference>
<dbReference type="AlphaFoldDB" id="A0A1Y6CA02"/>
<feature type="domain" description="RNHCP" evidence="1">
    <location>
        <begin position="10"/>
        <end position="92"/>
    </location>
</feature>
<evidence type="ECO:0000259" key="1">
    <source>
        <dbReference type="Pfam" id="PF12647"/>
    </source>
</evidence>
<dbReference type="RefSeq" id="WP_200808595.1">
    <property type="nucleotide sequence ID" value="NZ_FWZX01000019.1"/>
</dbReference>
<dbReference type="Proteomes" id="UP000192917">
    <property type="component" value="Unassembled WGS sequence"/>
</dbReference>
<proteinExistence type="predicted"/>